<keyword evidence="2" id="KW-1185">Reference proteome</keyword>
<evidence type="ECO:0000313" key="1">
    <source>
        <dbReference type="EMBL" id="KAF2879421.1"/>
    </source>
</evidence>
<name>A0A8K0FYD4_IGNLU</name>
<dbReference type="Proteomes" id="UP000801492">
    <property type="component" value="Unassembled WGS sequence"/>
</dbReference>
<gene>
    <name evidence="1" type="ORF">ILUMI_26749</name>
</gene>
<sequence length="89" mass="10366">MITHAQSQFSAILSFKEATFPEWANLFSNKLLNLNHSLVIKGNKSKRIYKRMAAFYDESSPSSYVVKLWSKKFNWGRKTTEDDPHSRPL</sequence>
<proteinExistence type="predicted"/>
<reference evidence="1" key="1">
    <citation type="submission" date="2019-08" db="EMBL/GenBank/DDBJ databases">
        <title>The genome of the North American firefly Photinus pyralis.</title>
        <authorList>
            <consortium name="Photinus pyralis genome working group"/>
            <person name="Fallon T.R."/>
            <person name="Sander Lower S.E."/>
            <person name="Weng J.-K."/>
        </authorList>
    </citation>
    <scope>NUCLEOTIDE SEQUENCE</scope>
    <source>
        <strain evidence="1">TRF0915ILg1</strain>
        <tissue evidence="1">Whole body</tissue>
    </source>
</reference>
<dbReference type="EMBL" id="VTPC01091171">
    <property type="protein sequence ID" value="KAF2879421.1"/>
    <property type="molecule type" value="Genomic_DNA"/>
</dbReference>
<protein>
    <submittedName>
        <fullName evidence="1">Uncharacterized protein</fullName>
    </submittedName>
</protein>
<organism evidence="1 2">
    <name type="scientific">Ignelater luminosus</name>
    <name type="common">Cucubano</name>
    <name type="synonym">Pyrophorus luminosus</name>
    <dbReference type="NCBI Taxonomy" id="2038154"/>
    <lineage>
        <taxon>Eukaryota</taxon>
        <taxon>Metazoa</taxon>
        <taxon>Ecdysozoa</taxon>
        <taxon>Arthropoda</taxon>
        <taxon>Hexapoda</taxon>
        <taxon>Insecta</taxon>
        <taxon>Pterygota</taxon>
        <taxon>Neoptera</taxon>
        <taxon>Endopterygota</taxon>
        <taxon>Coleoptera</taxon>
        <taxon>Polyphaga</taxon>
        <taxon>Elateriformia</taxon>
        <taxon>Elateroidea</taxon>
        <taxon>Elateridae</taxon>
        <taxon>Agrypninae</taxon>
        <taxon>Pyrophorini</taxon>
        <taxon>Ignelater</taxon>
    </lineage>
</organism>
<comment type="caution">
    <text evidence="1">The sequence shown here is derived from an EMBL/GenBank/DDBJ whole genome shotgun (WGS) entry which is preliminary data.</text>
</comment>
<evidence type="ECO:0000313" key="2">
    <source>
        <dbReference type="Proteomes" id="UP000801492"/>
    </source>
</evidence>
<dbReference type="AlphaFoldDB" id="A0A8K0FYD4"/>
<accession>A0A8K0FYD4</accession>